<protein>
    <submittedName>
        <fullName evidence="2">Uncharacterized protein</fullName>
    </submittedName>
</protein>
<organism evidence="2 3">
    <name type="scientific">Corynebacterium diphtheriae bv. mitis</name>
    <dbReference type="NCBI Taxonomy" id="1806053"/>
    <lineage>
        <taxon>Bacteria</taxon>
        <taxon>Bacillati</taxon>
        <taxon>Actinomycetota</taxon>
        <taxon>Actinomycetes</taxon>
        <taxon>Mycobacteriales</taxon>
        <taxon>Corynebacteriaceae</taxon>
        <taxon>Corynebacterium</taxon>
    </lineage>
</organism>
<dbReference type="Proteomes" id="UP000197692">
    <property type="component" value="Unassembled WGS sequence"/>
</dbReference>
<proteinExistence type="predicted"/>
<feature type="region of interest" description="Disordered" evidence="1">
    <location>
        <begin position="27"/>
        <end position="54"/>
    </location>
</feature>
<feature type="compositionally biased region" description="Basic residues" evidence="1">
    <location>
        <begin position="31"/>
        <end position="49"/>
    </location>
</feature>
<evidence type="ECO:0000313" key="3">
    <source>
        <dbReference type="Proteomes" id="UP000197692"/>
    </source>
</evidence>
<comment type="caution">
    <text evidence="2">The sequence shown here is derived from an EMBL/GenBank/DDBJ whole genome shotgun (WGS) entry which is preliminary data.</text>
</comment>
<reference evidence="3" key="1">
    <citation type="submission" date="2016-02" db="EMBL/GenBank/DDBJ databases">
        <title>Genomic analyses of a collection of pathogenic Corynebacterium diphtheriae.</title>
        <authorList>
            <person name="Sangal V."/>
            <person name="Titov L."/>
        </authorList>
    </citation>
    <scope>NUCLEOTIDE SEQUENCE [LARGE SCALE GENOMIC DNA]</scope>
    <source>
        <strain evidence="3">1438</strain>
    </source>
</reference>
<evidence type="ECO:0000313" key="2">
    <source>
        <dbReference type="EMBL" id="OWM36101.1"/>
    </source>
</evidence>
<name>A0A854NPS5_CORDP</name>
<dbReference type="AlphaFoldDB" id="A0A854NPS5"/>
<evidence type="ECO:0000256" key="1">
    <source>
        <dbReference type="SAM" id="MobiDB-lite"/>
    </source>
</evidence>
<accession>A0A854NPS5</accession>
<gene>
    <name evidence="2" type="ORF">AY602_00355</name>
</gene>
<dbReference type="EMBL" id="LSZF01000001">
    <property type="protein sequence ID" value="OWM36101.1"/>
    <property type="molecule type" value="Genomic_DNA"/>
</dbReference>
<sequence length="96" mass="10764">MYPKPVFPQDAPPGDVVKVQKLLIAATNPRAAHHRTPPHPLTPRRGHRTPWREQNLYPKPAFPQDAPPGNVVKVQKLLTAPTNPAPRFSIRAKILF</sequence>